<dbReference type="PANTHER" id="PTHR33121:SF70">
    <property type="entry name" value="SIGNALING PROTEIN YKOW"/>
    <property type="match status" value="1"/>
</dbReference>
<dbReference type="EMBL" id="VLKZ01000004">
    <property type="protein sequence ID" value="TWI57175.1"/>
    <property type="molecule type" value="Genomic_DNA"/>
</dbReference>
<dbReference type="SMART" id="SM00052">
    <property type="entry name" value="EAL"/>
    <property type="match status" value="1"/>
</dbReference>
<name>A0A562QKE5_9BACI</name>
<dbReference type="InterPro" id="IPR001633">
    <property type="entry name" value="EAL_dom"/>
</dbReference>
<dbReference type="Pfam" id="PF00563">
    <property type="entry name" value="EAL"/>
    <property type="match status" value="1"/>
</dbReference>
<evidence type="ECO:0000259" key="1">
    <source>
        <dbReference type="PROSITE" id="PS50883"/>
    </source>
</evidence>
<keyword evidence="3" id="KW-1185">Reference proteome</keyword>
<dbReference type="OrthoDB" id="581425at2"/>
<feature type="domain" description="EAL" evidence="1">
    <location>
        <begin position="101"/>
        <end position="350"/>
    </location>
</feature>
<dbReference type="Gene3D" id="3.20.20.450">
    <property type="entry name" value="EAL domain"/>
    <property type="match status" value="1"/>
</dbReference>
<organism evidence="2 3">
    <name type="scientific">Halalkalibacter nanhaiisediminis</name>
    <dbReference type="NCBI Taxonomy" id="688079"/>
    <lineage>
        <taxon>Bacteria</taxon>
        <taxon>Bacillati</taxon>
        <taxon>Bacillota</taxon>
        <taxon>Bacilli</taxon>
        <taxon>Bacillales</taxon>
        <taxon>Bacillaceae</taxon>
        <taxon>Halalkalibacter</taxon>
    </lineage>
</organism>
<dbReference type="SUPFAM" id="SSF141868">
    <property type="entry name" value="EAL domain-like"/>
    <property type="match status" value="1"/>
</dbReference>
<sequence length="350" mass="39917">MSSCDRCSQFPLLESKGSLLLYTKNGSLQEKLKSIVEQQVSEEGQVISLDYTSFEQLDYLLDLLAKCLSKGEKEQILGSYMSVGSHTERFPNMVSFDKLYERLTHREFLTIINQGMFTQYMQPIIILDNKQIFGYEFLLRQVSKDYPFFPGELFSFSQRAGLHSSLDSQARISSIQMSSKELKNGVKRFINFVPSSVYDPNHCLKSTFQAVEHFGVDPNDLVFEVVETEKIADIDHLKKIFRTYQEHGMKMALDDLGAGFSTLEVLQELKPDFAKIDRHLIDHCDENKEKQAQIHATVKIANEYGMTLLAEGIERKEEADFCQSLGISLGQGYFFGKPQPKPLELNAIIV</sequence>
<gene>
    <name evidence="2" type="ORF">IQ10_01881</name>
</gene>
<accession>A0A562QKE5</accession>
<dbReference type="InterPro" id="IPR035919">
    <property type="entry name" value="EAL_sf"/>
</dbReference>
<evidence type="ECO:0000313" key="3">
    <source>
        <dbReference type="Proteomes" id="UP000315711"/>
    </source>
</evidence>
<comment type="caution">
    <text evidence="2">The sequence shown here is derived from an EMBL/GenBank/DDBJ whole genome shotgun (WGS) entry which is preliminary data.</text>
</comment>
<dbReference type="Proteomes" id="UP000315711">
    <property type="component" value="Unassembled WGS sequence"/>
</dbReference>
<dbReference type="InterPro" id="IPR050706">
    <property type="entry name" value="Cyclic-di-GMP_PDE-like"/>
</dbReference>
<dbReference type="CDD" id="cd01948">
    <property type="entry name" value="EAL"/>
    <property type="match status" value="1"/>
</dbReference>
<dbReference type="PANTHER" id="PTHR33121">
    <property type="entry name" value="CYCLIC DI-GMP PHOSPHODIESTERASE PDEF"/>
    <property type="match status" value="1"/>
</dbReference>
<dbReference type="AlphaFoldDB" id="A0A562QKE5"/>
<proteinExistence type="predicted"/>
<dbReference type="PROSITE" id="PS50883">
    <property type="entry name" value="EAL"/>
    <property type="match status" value="1"/>
</dbReference>
<reference evidence="2 3" key="1">
    <citation type="journal article" date="2015" name="Stand. Genomic Sci.">
        <title>Genomic Encyclopedia of Bacterial and Archaeal Type Strains, Phase III: the genomes of soil and plant-associated and newly described type strains.</title>
        <authorList>
            <person name="Whitman W.B."/>
            <person name="Woyke T."/>
            <person name="Klenk H.P."/>
            <person name="Zhou Y."/>
            <person name="Lilburn T.G."/>
            <person name="Beck B.J."/>
            <person name="De Vos P."/>
            <person name="Vandamme P."/>
            <person name="Eisen J.A."/>
            <person name="Garrity G."/>
            <person name="Hugenholtz P."/>
            <person name="Kyrpides N.C."/>
        </authorList>
    </citation>
    <scope>NUCLEOTIDE SEQUENCE [LARGE SCALE GENOMIC DNA]</scope>
    <source>
        <strain evidence="2 3">CGMCC 1.10116</strain>
    </source>
</reference>
<protein>
    <submittedName>
        <fullName evidence="2">EAL domain-containing protein (Putative c-di-GMP-specific phosphodiesterase class I)</fullName>
    </submittedName>
</protein>
<evidence type="ECO:0000313" key="2">
    <source>
        <dbReference type="EMBL" id="TWI57175.1"/>
    </source>
</evidence>
<dbReference type="GO" id="GO:0071111">
    <property type="term" value="F:cyclic-guanylate-specific phosphodiesterase activity"/>
    <property type="evidence" value="ECO:0007669"/>
    <property type="project" value="InterPro"/>
</dbReference>
<dbReference type="RefSeq" id="WP_144450190.1">
    <property type="nucleotide sequence ID" value="NZ_VLKZ01000004.1"/>
</dbReference>